<dbReference type="InterPro" id="IPR011009">
    <property type="entry name" value="Kinase-like_dom_sf"/>
</dbReference>
<comment type="caution">
    <text evidence="2">The sequence shown here is derived from an EMBL/GenBank/DDBJ whole genome shotgun (WGS) entry which is preliminary data.</text>
</comment>
<protein>
    <submittedName>
        <fullName evidence="2">APH domain-containing protein</fullName>
    </submittedName>
</protein>
<dbReference type="Proteomes" id="UP000636479">
    <property type="component" value="Unassembled WGS sequence"/>
</dbReference>
<keyword evidence="3" id="KW-1185">Reference proteome</keyword>
<dbReference type="OrthoDB" id="10003767at2759"/>
<accession>A0A8H6SGV2</accession>
<dbReference type="EMBL" id="JACAZF010000007">
    <property type="protein sequence ID" value="KAF7299134.1"/>
    <property type="molecule type" value="Genomic_DNA"/>
</dbReference>
<sequence>MSSPPSSSSELENEEFGRLLDIKPDDLVALSWRIYSGLQEEPIPSSSAPIAHLVDTFYGSFNIVHILELNGDRKIVIRIPITGKSGSLEGAAGQAIESQVQTMRHIRATTTIPIPEVYHFDVTDNNELSAPYIAMAYIPGVSVAKMWFNDDESIEEKRLKILSQLAGFSCQLRELRFEAIGSLLPPLPSDSRMSSIGPCFSWEEPEEDPDNVGVISYGPFSTSDSWLEHIWAPILRNPKSHYDRACVKIIETMLPHLPQTAPHYTLTMPDFDSQNVMVDGEGNITGLIDWDNARTKPDYLGFARFPGWITRDWDPLMYGWPHSDNENSPEELNKYRQYYFDEMKTILAAIGSTDYYLTEKAHVFEALVIAMANEHHTIPICAKFVAEVMRALPEENAFKEAGWKVGQEIAVLVCLGDGELEEEAWLQLQDGLKTLMELSVS</sequence>
<evidence type="ECO:0000259" key="1">
    <source>
        <dbReference type="Pfam" id="PF01636"/>
    </source>
</evidence>
<evidence type="ECO:0000313" key="2">
    <source>
        <dbReference type="EMBL" id="KAF7299134.1"/>
    </source>
</evidence>
<dbReference type="InterPro" id="IPR002575">
    <property type="entry name" value="Aminoglycoside_PTrfase"/>
</dbReference>
<evidence type="ECO:0000313" key="3">
    <source>
        <dbReference type="Proteomes" id="UP000636479"/>
    </source>
</evidence>
<organism evidence="2 3">
    <name type="scientific">Mycena indigotica</name>
    <dbReference type="NCBI Taxonomy" id="2126181"/>
    <lineage>
        <taxon>Eukaryota</taxon>
        <taxon>Fungi</taxon>
        <taxon>Dikarya</taxon>
        <taxon>Basidiomycota</taxon>
        <taxon>Agaricomycotina</taxon>
        <taxon>Agaricomycetes</taxon>
        <taxon>Agaricomycetidae</taxon>
        <taxon>Agaricales</taxon>
        <taxon>Marasmiineae</taxon>
        <taxon>Mycenaceae</taxon>
        <taxon>Mycena</taxon>
    </lineage>
</organism>
<dbReference type="InterPro" id="IPR051678">
    <property type="entry name" value="AGP_Transferase"/>
</dbReference>
<dbReference type="Gene3D" id="3.30.200.20">
    <property type="entry name" value="Phosphorylase Kinase, domain 1"/>
    <property type="match status" value="1"/>
</dbReference>
<reference evidence="2" key="1">
    <citation type="submission" date="2020-05" db="EMBL/GenBank/DDBJ databases">
        <title>Mycena genomes resolve the evolution of fungal bioluminescence.</title>
        <authorList>
            <person name="Tsai I.J."/>
        </authorList>
    </citation>
    <scope>NUCLEOTIDE SEQUENCE</scope>
    <source>
        <strain evidence="2">171206Taipei</strain>
    </source>
</reference>
<dbReference type="SUPFAM" id="SSF56112">
    <property type="entry name" value="Protein kinase-like (PK-like)"/>
    <property type="match status" value="1"/>
</dbReference>
<proteinExistence type="predicted"/>
<dbReference type="Pfam" id="PF01636">
    <property type="entry name" value="APH"/>
    <property type="match status" value="1"/>
</dbReference>
<dbReference type="GeneID" id="59347796"/>
<feature type="domain" description="Aminoglycoside phosphotransferase" evidence="1">
    <location>
        <begin position="94"/>
        <end position="295"/>
    </location>
</feature>
<name>A0A8H6SGV2_9AGAR</name>
<dbReference type="PANTHER" id="PTHR21310">
    <property type="entry name" value="AMINOGLYCOSIDE PHOSPHOTRANSFERASE-RELATED-RELATED"/>
    <property type="match status" value="1"/>
</dbReference>
<gene>
    <name evidence="2" type="ORF">MIND_00861900</name>
</gene>
<dbReference type="AlphaFoldDB" id="A0A8H6SGV2"/>
<dbReference type="RefSeq" id="XP_037218522.1">
    <property type="nucleotide sequence ID" value="XM_037365280.1"/>
</dbReference>
<dbReference type="PANTHER" id="PTHR21310:SF15">
    <property type="entry name" value="AMINOGLYCOSIDE PHOSPHOTRANSFERASE DOMAIN-CONTAINING PROTEIN"/>
    <property type="match status" value="1"/>
</dbReference>
<dbReference type="Gene3D" id="3.90.1200.10">
    <property type="match status" value="1"/>
</dbReference>